<feature type="domain" description="Right handed beta helix" evidence="7">
    <location>
        <begin position="551"/>
        <end position="668"/>
    </location>
</feature>
<proteinExistence type="predicted"/>
<gene>
    <name evidence="8" type="ORF">HNQ92_004112</name>
</gene>
<dbReference type="Pfam" id="PF13229">
    <property type="entry name" value="Beta_helix"/>
    <property type="match status" value="1"/>
</dbReference>
<feature type="compositionally biased region" description="Basic and acidic residues" evidence="4">
    <location>
        <begin position="675"/>
        <end position="691"/>
    </location>
</feature>
<name>A0A840TWI6_9BACT</name>
<evidence type="ECO:0000259" key="7">
    <source>
        <dbReference type="Pfam" id="PF13229"/>
    </source>
</evidence>
<evidence type="ECO:0000256" key="2">
    <source>
        <dbReference type="ARBA" id="ARBA00022737"/>
    </source>
</evidence>
<feature type="domain" description="Alginate lyase" evidence="6">
    <location>
        <begin position="89"/>
        <end position="288"/>
    </location>
</feature>
<dbReference type="PANTHER" id="PTHR22990:SF15">
    <property type="entry name" value="F-BOX ONLY PROTEIN 10"/>
    <property type="match status" value="1"/>
</dbReference>
<dbReference type="AlphaFoldDB" id="A0A840TWI6"/>
<feature type="chain" id="PRO_5033059625" evidence="5">
    <location>
        <begin position="23"/>
        <end position="691"/>
    </location>
</feature>
<dbReference type="Gene3D" id="1.50.10.100">
    <property type="entry name" value="Chondroitin AC/alginate lyase"/>
    <property type="match status" value="1"/>
</dbReference>
<feature type="signal peptide" evidence="5">
    <location>
        <begin position="1"/>
        <end position="22"/>
    </location>
</feature>
<dbReference type="SUPFAM" id="SSF51126">
    <property type="entry name" value="Pectin lyase-like"/>
    <property type="match status" value="1"/>
</dbReference>
<evidence type="ECO:0000256" key="5">
    <source>
        <dbReference type="SAM" id="SignalP"/>
    </source>
</evidence>
<dbReference type="InterPro" id="IPR008397">
    <property type="entry name" value="Alginate_lyase_dom"/>
</dbReference>
<dbReference type="SUPFAM" id="SSF48230">
    <property type="entry name" value="Chondroitin AC/alginate lyase"/>
    <property type="match status" value="1"/>
</dbReference>
<keyword evidence="9" id="KW-1185">Reference proteome</keyword>
<evidence type="ECO:0000256" key="4">
    <source>
        <dbReference type="SAM" id="MobiDB-lite"/>
    </source>
</evidence>
<protein>
    <submittedName>
        <fullName evidence="8">Uncharacterized protein</fullName>
    </submittedName>
</protein>
<accession>A0A840TWI6</accession>
<dbReference type="InterPro" id="IPR012334">
    <property type="entry name" value="Pectin_lyas_fold"/>
</dbReference>
<dbReference type="SMART" id="SM00710">
    <property type="entry name" value="PbH1"/>
    <property type="match status" value="7"/>
</dbReference>
<keyword evidence="1 5" id="KW-0732">Signal</keyword>
<feature type="region of interest" description="Disordered" evidence="4">
    <location>
        <begin position="662"/>
        <end position="691"/>
    </location>
</feature>
<dbReference type="EMBL" id="JACHGF010000007">
    <property type="protein sequence ID" value="MBB5285952.1"/>
    <property type="molecule type" value="Genomic_DNA"/>
</dbReference>
<dbReference type="RefSeq" id="WP_184176598.1">
    <property type="nucleotide sequence ID" value="NZ_JACHGF010000007.1"/>
</dbReference>
<dbReference type="GO" id="GO:0016829">
    <property type="term" value="F:lyase activity"/>
    <property type="evidence" value="ECO:0007669"/>
    <property type="project" value="UniProtKB-KW"/>
</dbReference>
<sequence length="691" mass="75257">MKRLLMLVVVLATTVLLPSAFAQKFIHPGIDQSAQDLAYMKQQVLKGEQPWKDAFDRLKAATDLTFEVKPHTHVLRGPYGRPNIGGDDLSKGANMAYNCALLWYLTNDPAYARKAIEILNAWSGTLWDFDYNDAKLLAAWTGHALCNAAEILRYTNAGLASAEVERFTKMLTTVYYPLMRFYYPQANGNWDGAIIHSLLAIAIFTDNRPLFDNAVAHFLHGPVNGGIFKYIYPSGQCQESTRDQAHVQLGLGEFAGAAQIAYTQGVDLFSIGNNRLALGYEYTAQFLLSDKPHSYGTISERARTLRDDYEYVYRHYAARGVDMPYTRQAADSVRTKASRSVLTAVRAPLAKVPTQAVSPKASTIGYVAGARHSATAKVPSDALLVAPGESLQAALDAAAGKNRWVVAKAGIHSLPTTLKVPSGVTLAGEGLSTILFLDPASGVRDALVNAEPNLHDFTLRDLVIEVATRTEVPSDPNSARSYRSTANRGGIMLLAQQEGQMKNITFENITVQNATYNGVFVSGATGLKVLGCDFNENGASIVPGPKLQHNLLLTHCADVTVRDSRLATSPHGSGLALGYCRDVIVANCEIARNAYYGLLVTESENIWVENNLIEANDRSGVMLEYLHQGSRNVTLSHNLIHYNTGHGLEAYAAKNVKAKGNTYAGNGRPGADPQKLSKEKKMIMDAKYPAE</sequence>
<evidence type="ECO:0000259" key="6">
    <source>
        <dbReference type="Pfam" id="PF05426"/>
    </source>
</evidence>
<dbReference type="Pfam" id="PF05426">
    <property type="entry name" value="Alginate_lyase"/>
    <property type="match status" value="1"/>
</dbReference>
<dbReference type="InterPro" id="IPR039448">
    <property type="entry name" value="Beta_helix"/>
</dbReference>
<keyword evidence="3" id="KW-0456">Lyase</keyword>
<dbReference type="GO" id="GO:0042597">
    <property type="term" value="C:periplasmic space"/>
    <property type="evidence" value="ECO:0007669"/>
    <property type="project" value="InterPro"/>
</dbReference>
<dbReference type="InterPro" id="IPR051550">
    <property type="entry name" value="SCF-Subunits/Alg-Epimerases"/>
</dbReference>
<evidence type="ECO:0000313" key="9">
    <source>
        <dbReference type="Proteomes" id="UP000557307"/>
    </source>
</evidence>
<dbReference type="InterPro" id="IPR006626">
    <property type="entry name" value="PbH1"/>
</dbReference>
<dbReference type="InterPro" id="IPR011050">
    <property type="entry name" value="Pectin_lyase_fold/virulence"/>
</dbReference>
<evidence type="ECO:0000313" key="8">
    <source>
        <dbReference type="EMBL" id="MBB5285952.1"/>
    </source>
</evidence>
<dbReference type="PANTHER" id="PTHR22990">
    <property type="entry name" value="F-BOX ONLY PROTEIN"/>
    <property type="match status" value="1"/>
</dbReference>
<keyword evidence="2" id="KW-0677">Repeat</keyword>
<evidence type="ECO:0000256" key="3">
    <source>
        <dbReference type="ARBA" id="ARBA00023239"/>
    </source>
</evidence>
<dbReference type="Gene3D" id="2.160.20.10">
    <property type="entry name" value="Single-stranded right-handed beta-helix, Pectin lyase-like"/>
    <property type="match status" value="1"/>
</dbReference>
<organism evidence="8 9">
    <name type="scientific">Rhabdobacter roseus</name>
    <dbReference type="NCBI Taxonomy" id="1655419"/>
    <lineage>
        <taxon>Bacteria</taxon>
        <taxon>Pseudomonadati</taxon>
        <taxon>Bacteroidota</taxon>
        <taxon>Cytophagia</taxon>
        <taxon>Cytophagales</taxon>
        <taxon>Cytophagaceae</taxon>
        <taxon>Rhabdobacter</taxon>
    </lineage>
</organism>
<dbReference type="InterPro" id="IPR008929">
    <property type="entry name" value="Chondroitin_lyas"/>
</dbReference>
<evidence type="ECO:0000256" key="1">
    <source>
        <dbReference type="ARBA" id="ARBA00022729"/>
    </source>
</evidence>
<comment type="caution">
    <text evidence="8">The sequence shown here is derived from an EMBL/GenBank/DDBJ whole genome shotgun (WGS) entry which is preliminary data.</text>
</comment>
<reference evidence="8 9" key="1">
    <citation type="submission" date="2020-08" db="EMBL/GenBank/DDBJ databases">
        <title>Genomic Encyclopedia of Type Strains, Phase IV (KMG-IV): sequencing the most valuable type-strain genomes for metagenomic binning, comparative biology and taxonomic classification.</title>
        <authorList>
            <person name="Goeker M."/>
        </authorList>
    </citation>
    <scope>NUCLEOTIDE SEQUENCE [LARGE SCALE GENOMIC DNA]</scope>
    <source>
        <strain evidence="8 9">DSM 105074</strain>
    </source>
</reference>
<dbReference type="Proteomes" id="UP000557307">
    <property type="component" value="Unassembled WGS sequence"/>
</dbReference>